<evidence type="ECO:0000313" key="3">
    <source>
        <dbReference type="Proteomes" id="UP000826195"/>
    </source>
</evidence>
<evidence type="ECO:0000256" key="1">
    <source>
        <dbReference type="SAM" id="Phobius"/>
    </source>
</evidence>
<evidence type="ECO:0000313" key="2">
    <source>
        <dbReference type="EMBL" id="KAH0552555.1"/>
    </source>
</evidence>
<reference evidence="2 3" key="1">
    <citation type="journal article" date="2021" name="J. Hered.">
        <title>A chromosome-level genome assembly of the parasitoid wasp, Cotesia glomerata (Hymenoptera: Braconidae).</title>
        <authorList>
            <person name="Pinto B.J."/>
            <person name="Weis J.J."/>
            <person name="Gamble T."/>
            <person name="Ode P.J."/>
            <person name="Paul R."/>
            <person name="Zaspel J.M."/>
        </authorList>
    </citation>
    <scope>NUCLEOTIDE SEQUENCE [LARGE SCALE GENOMIC DNA]</scope>
    <source>
        <strain evidence="2">CgM1</strain>
    </source>
</reference>
<dbReference type="Proteomes" id="UP000826195">
    <property type="component" value="Unassembled WGS sequence"/>
</dbReference>
<dbReference type="AlphaFoldDB" id="A0AAV7ILF6"/>
<dbReference type="EMBL" id="JAHXZJ010001492">
    <property type="protein sequence ID" value="KAH0552555.1"/>
    <property type="molecule type" value="Genomic_DNA"/>
</dbReference>
<accession>A0AAV7ILF6</accession>
<comment type="caution">
    <text evidence="2">The sequence shown here is derived from an EMBL/GenBank/DDBJ whole genome shotgun (WGS) entry which is preliminary data.</text>
</comment>
<organism evidence="2 3">
    <name type="scientific">Cotesia glomerata</name>
    <name type="common">Lepidopteran parasitic wasp</name>
    <name type="synonym">Apanteles glomeratus</name>
    <dbReference type="NCBI Taxonomy" id="32391"/>
    <lineage>
        <taxon>Eukaryota</taxon>
        <taxon>Metazoa</taxon>
        <taxon>Ecdysozoa</taxon>
        <taxon>Arthropoda</taxon>
        <taxon>Hexapoda</taxon>
        <taxon>Insecta</taxon>
        <taxon>Pterygota</taxon>
        <taxon>Neoptera</taxon>
        <taxon>Endopterygota</taxon>
        <taxon>Hymenoptera</taxon>
        <taxon>Apocrita</taxon>
        <taxon>Ichneumonoidea</taxon>
        <taxon>Braconidae</taxon>
        <taxon>Microgastrinae</taxon>
        <taxon>Cotesia</taxon>
    </lineage>
</organism>
<keyword evidence="1" id="KW-0812">Transmembrane</keyword>
<keyword evidence="1" id="KW-1133">Transmembrane helix</keyword>
<gene>
    <name evidence="2" type="ORF">KQX54_012350</name>
</gene>
<protein>
    <submittedName>
        <fullName evidence="2">Uncharacterized protein</fullName>
    </submittedName>
</protein>
<keyword evidence="1" id="KW-0472">Membrane</keyword>
<proteinExistence type="predicted"/>
<name>A0AAV7ILF6_COTGL</name>
<sequence>MSHSESSVSSANSEQLYERTWVSNADPIFQIYDDGFDFEDYEWVLKTAPERQPIAFGRDLTFLQFLQKNPEDVSRLLSAAPPATQESLGKVYERVSLRRTLSFDNWCWQEAGPEIDLLFGRGDGLEEPSWVFATGNPLPSSDPSVTFRTCFSVFNLSFVSCVGFVVAFFFFSCHGKLIFNEVPVQEDEVDSDAETEVNEDLPGLVDDVSDDPGYSSDTPSEIGGEELARIWFGLHSRIDEANLGSRGSRIRSLYVDEELCLARFRHAASLPAGGHLFDLDFVPQIREGGFLFMDPLLVLLGDLSPDEMMWIFGQLPWRDFRSDNSLLLVDIVFKLFSAMNNIIMHMFSDFFRDWYTWVQILGNLIQELQVVYLACWSGLSGCWSPMMTSSEFGVTQHELSYA</sequence>
<keyword evidence="3" id="KW-1185">Reference proteome</keyword>
<feature type="transmembrane region" description="Helical" evidence="1">
    <location>
        <begin position="151"/>
        <end position="171"/>
    </location>
</feature>